<dbReference type="Pfam" id="PF12248">
    <property type="entry name" value="Methyltransf_FA"/>
    <property type="match status" value="1"/>
</dbReference>
<keyword evidence="4" id="KW-1185">Reference proteome</keyword>
<dbReference type="InterPro" id="IPR022041">
    <property type="entry name" value="Methyltransf_FA"/>
</dbReference>
<evidence type="ECO:0000313" key="2">
    <source>
        <dbReference type="EMBL" id="ELU12988.1"/>
    </source>
</evidence>
<protein>
    <recommendedName>
        <fullName evidence="1">Farnesoic acid O-methyl transferase domain-containing protein</fullName>
    </recommendedName>
</protein>
<reference evidence="4" key="1">
    <citation type="submission" date="2012-12" db="EMBL/GenBank/DDBJ databases">
        <authorList>
            <person name="Hellsten U."/>
            <person name="Grimwood J."/>
            <person name="Chapman J.A."/>
            <person name="Shapiro H."/>
            <person name="Aerts A."/>
            <person name="Otillar R.P."/>
            <person name="Terry A.Y."/>
            <person name="Boore J.L."/>
            <person name="Simakov O."/>
            <person name="Marletaz F."/>
            <person name="Cho S.-J."/>
            <person name="Edsinger-Gonzales E."/>
            <person name="Havlak P."/>
            <person name="Kuo D.-H."/>
            <person name="Larsson T."/>
            <person name="Lv J."/>
            <person name="Arendt D."/>
            <person name="Savage R."/>
            <person name="Osoegawa K."/>
            <person name="de Jong P."/>
            <person name="Lindberg D.R."/>
            <person name="Seaver E.C."/>
            <person name="Weisblat D.A."/>
            <person name="Putnam N.H."/>
            <person name="Grigoriev I.V."/>
            <person name="Rokhsar D.S."/>
        </authorList>
    </citation>
    <scope>NUCLEOTIDE SEQUENCE</scope>
    <source>
        <strain evidence="4">I ESC-2004</strain>
    </source>
</reference>
<dbReference type="EMBL" id="KB295566">
    <property type="protein sequence ID" value="ELU12988.1"/>
    <property type="molecule type" value="Genomic_DNA"/>
</dbReference>
<proteinExistence type="predicted"/>
<sequence length="68" mass="7862">VEVETPDVMHCNETRYFWISWKNGVIEVGRGLVVGNRVFMVWWKDPEPYKVNGIAISTGFGAEGKWKF</sequence>
<feature type="non-terminal residue" evidence="2">
    <location>
        <position position="1"/>
    </location>
</feature>
<reference evidence="3" key="3">
    <citation type="submission" date="2015-06" db="UniProtKB">
        <authorList>
            <consortium name="EnsemblMetazoa"/>
        </authorList>
    </citation>
    <scope>IDENTIFICATION</scope>
</reference>
<feature type="domain" description="Farnesoic acid O-methyl transferase" evidence="1">
    <location>
        <begin position="1"/>
        <end position="68"/>
    </location>
</feature>
<gene>
    <name evidence="2" type="ORF">CAPTEDRAFT_69653</name>
</gene>
<dbReference type="OrthoDB" id="1577640at2759"/>
<dbReference type="EnsemblMetazoa" id="CapteT69653">
    <property type="protein sequence ID" value="CapteP69653"/>
    <property type="gene ID" value="CapteG69653"/>
</dbReference>
<dbReference type="Proteomes" id="UP000014760">
    <property type="component" value="Unassembled WGS sequence"/>
</dbReference>
<evidence type="ECO:0000313" key="3">
    <source>
        <dbReference type="EnsemblMetazoa" id="CapteP69653"/>
    </source>
</evidence>
<dbReference type="AlphaFoldDB" id="R7V2A7"/>
<dbReference type="HOGENOM" id="CLU_2801277_0_0_1"/>
<name>R7V2A7_CAPTE</name>
<dbReference type="EMBL" id="AMQN01005259">
    <property type="status" value="NOT_ANNOTATED_CDS"/>
    <property type="molecule type" value="Genomic_DNA"/>
</dbReference>
<evidence type="ECO:0000259" key="1">
    <source>
        <dbReference type="Pfam" id="PF12248"/>
    </source>
</evidence>
<accession>R7V2A7</accession>
<dbReference type="STRING" id="283909.R7V2A7"/>
<feature type="non-terminal residue" evidence="2">
    <location>
        <position position="68"/>
    </location>
</feature>
<organism evidence="2">
    <name type="scientific">Capitella teleta</name>
    <name type="common">Polychaete worm</name>
    <dbReference type="NCBI Taxonomy" id="283909"/>
    <lineage>
        <taxon>Eukaryota</taxon>
        <taxon>Metazoa</taxon>
        <taxon>Spiralia</taxon>
        <taxon>Lophotrochozoa</taxon>
        <taxon>Annelida</taxon>
        <taxon>Polychaeta</taxon>
        <taxon>Sedentaria</taxon>
        <taxon>Scolecida</taxon>
        <taxon>Capitellidae</taxon>
        <taxon>Capitella</taxon>
    </lineage>
</organism>
<reference evidence="2 4" key="2">
    <citation type="journal article" date="2013" name="Nature">
        <title>Insights into bilaterian evolution from three spiralian genomes.</title>
        <authorList>
            <person name="Simakov O."/>
            <person name="Marletaz F."/>
            <person name="Cho S.J."/>
            <person name="Edsinger-Gonzales E."/>
            <person name="Havlak P."/>
            <person name="Hellsten U."/>
            <person name="Kuo D.H."/>
            <person name="Larsson T."/>
            <person name="Lv J."/>
            <person name="Arendt D."/>
            <person name="Savage R."/>
            <person name="Osoegawa K."/>
            <person name="de Jong P."/>
            <person name="Grimwood J."/>
            <person name="Chapman J.A."/>
            <person name="Shapiro H."/>
            <person name="Aerts A."/>
            <person name="Otillar R.P."/>
            <person name="Terry A.Y."/>
            <person name="Boore J.L."/>
            <person name="Grigoriev I.V."/>
            <person name="Lindberg D.R."/>
            <person name="Seaver E.C."/>
            <person name="Weisblat D.A."/>
            <person name="Putnam N.H."/>
            <person name="Rokhsar D.S."/>
        </authorList>
    </citation>
    <scope>NUCLEOTIDE SEQUENCE</scope>
    <source>
        <strain evidence="2 4">I ESC-2004</strain>
    </source>
</reference>
<evidence type="ECO:0000313" key="4">
    <source>
        <dbReference type="Proteomes" id="UP000014760"/>
    </source>
</evidence>